<reference evidence="1 2" key="1">
    <citation type="journal article" date="2023" name="Nucleic Acids Res.">
        <title>The hologenome of Daphnia magna reveals possible DNA methylation and microbiome-mediated evolution of the host genome.</title>
        <authorList>
            <person name="Chaturvedi A."/>
            <person name="Li X."/>
            <person name="Dhandapani V."/>
            <person name="Marshall H."/>
            <person name="Kissane S."/>
            <person name="Cuenca-Cambronero M."/>
            <person name="Asole G."/>
            <person name="Calvet F."/>
            <person name="Ruiz-Romero M."/>
            <person name="Marangio P."/>
            <person name="Guigo R."/>
            <person name="Rago D."/>
            <person name="Mirbahai L."/>
            <person name="Eastwood N."/>
            <person name="Colbourne J.K."/>
            <person name="Zhou J."/>
            <person name="Mallon E."/>
            <person name="Orsini L."/>
        </authorList>
    </citation>
    <scope>NUCLEOTIDE SEQUENCE [LARGE SCALE GENOMIC DNA]</scope>
    <source>
        <strain evidence="1">LRV0_1</strain>
    </source>
</reference>
<evidence type="ECO:0000313" key="1">
    <source>
        <dbReference type="EMBL" id="KAK4009440.1"/>
    </source>
</evidence>
<gene>
    <name evidence="1" type="ORF">OUZ56_018553</name>
</gene>
<dbReference type="EMBL" id="JAOYFB010000003">
    <property type="protein sequence ID" value="KAK4009440.1"/>
    <property type="molecule type" value="Genomic_DNA"/>
</dbReference>
<comment type="caution">
    <text evidence="1">The sequence shown here is derived from an EMBL/GenBank/DDBJ whole genome shotgun (WGS) entry which is preliminary data.</text>
</comment>
<accession>A0ABQ9Z967</accession>
<protein>
    <submittedName>
        <fullName evidence="1">Uncharacterized protein</fullName>
    </submittedName>
</protein>
<sequence>MEKLPGIAVGDGGSRLKLGQGSSGCGVGVDAAGGGAAVVSVVPGTGIYSTTSERAGLLCLGCCIELKQKDIEVQEYPSKAGLEFESGMNHIPP</sequence>
<evidence type="ECO:0000313" key="2">
    <source>
        <dbReference type="Proteomes" id="UP001234178"/>
    </source>
</evidence>
<dbReference type="Proteomes" id="UP001234178">
    <property type="component" value="Unassembled WGS sequence"/>
</dbReference>
<keyword evidence="2" id="KW-1185">Reference proteome</keyword>
<proteinExistence type="predicted"/>
<name>A0ABQ9Z967_9CRUS</name>
<organism evidence="1 2">
    <name type="scientific">Daphnia magna</name>
    <dbReference type="NCBI Taxonomy" id="35525"/>
    <lineage>
        <taxon>Eukaryota</taxon>
        <taxon>Metazoa</taxon>
        <taxon>Ecdysozoa</taxon>
        <taxon>Arthropoda</taxon>
        <taxon>Crustacea</taxon>
        <taxon>Branchiopoda</taxon>
        <taxon>Diplostraca</taxon>
        <taxon>Cladocera</taxon>
        <taxon>Anomopoda</taxon>
        <taxon>Daphniidae</taxon>
        <taxon>Daphnia</taxon>
    </lineage>
</organism>